<gene>
    <name evidence="1" type="ORF">SH1V18_04030</name>
</gene>
<keyword evidence="2" id="KW-1185">Reference proteome</keyword>
<accession>A0A9W5Y8V9</accession>
<dbReference type="EMBL" id="BRLB01000001">
    <property type="protein sequence ID" value="GKX27923.1"/>
    <property type="molecule type" value="Genomic_DNA"/>
</dbReference>
<dbReference type="Proteomes" id="UP001144256">
    <property type="component" value="Unassembled WGS sequence"/>
</dbReference>
<name>A0A9W5Y8V9_9FIRM</name>
<organism evidence="1 2">
    <name type="scientific">Vallitalea longa</name>
    <dbReference type="NCBI Taxonomy" id="2936439"/>
    <lineage>
        <taxon>Bacteria</taxon>
        <taxon>Bacillati</taxon>
        <taxon>Bacillota</taxon>
        <taxon>Clostridia</taxon>
        <taxon>Lachnospirales</taxon>
        <taxon>Vallitaleaceae</taxon>
        <taxon>Vallitalea</taxon>
    </lineage>
</organism>
<dbReference type="RefSeq" id="WP_281811704.1">
    <property type="nucleotide sequence ID" value="NZ_BRLB01000001.1"/>
</dbReference>
<evidence type="ECO:0000313" key="2">
    <source>
        <dbReference type="Proteomes" id="UP001144256"/>
    </source>
</evidence>
<evidence type="ECO:0008006" key="3">
    <source>
        <dbReference type="Google" id="ProtNLM"/>
    </source>
</evidence>
<reference evidence="1" key="1">
    <citation type="submission" date="2022-06" db="EMBL/GenBank/DDBJ databases">
        <title>Vallitalea longa sp. nov., an anaerobic bacterium isolated from marine sediment.</title>
        <authorList>
            <person name="Hirano S."/>
            <person name="Terahara T."/>
            <person name="Mori K."/>
            <person name="Hamada M."/>
            <person name="Matsumoto R."/>
            <person name="Kobayashi T."/>
        </authorList>
    </citation>
    <scope>NUCLEOTIDE SEQUENCE</scope>
    <source>
        <strain evidence="1">SH18-1</strain>
    </source>
</reference>
<dbReference type="SUPFAM" id="SSF88697">
    <property type="entry name" value="PUA domain-like"/>
    <property type="match status" value="1"/>
</dbReference>
<dbReference type="AlphaFoldDB" id="A0A9W5Y8V9"/>
<evidence type="ECO:0000313" key="1">
    <source>
        <dbReference type="EMBL" id="GKX27923.1"/>
    </source>
</evidence>
<dbReference type="Gene3D" id="2.30.130.30">
    <property type="entry name" value="Hypothetical protein"/>
    <property type="match status" value="1"/>
</dbReference>
<protein>
    <recommendedName>
        <fullName evidence="3">ASCH domain-containing protein</fullName>
    </recommendedName>
</protein>
<comment type="caution">
    <text evidence="1">The sequence shown here is derived from an EMBL/GenBank/DDBJ whole genome shotgun (WGS) entry which is preliminary data.</text>
</comment>
<proteinExistence type="predicted"/>
<sequence length="57" mass="6945">MQSKALTIIQPWATLIAMKAKKIETRSWRTKYRGEYIFTQVKRLIKISVMKRWLIQY</sequence>
<dbReference type="InterPro" id="IPR015947">
    <property type="entry name" value="PUA-like_sf"/>
</dbReference>